<gene>
    <name evidence="3" type="ORF">ABR64_04590</name>
</gene>
<dbReference type="CDD" id="cd05008">
    <property type="entry name" value="SIS_GlmS_GlmD_1"/>
    <property type="match status" value="1"/>
</dbReference>
<organism evidence="3 4">
    <name type="scientific">Actinobacteria bacterium BACL2 MAG-121001-bin67</name>
    <dbReference type="NCBI Taxonomy" id="1655572"/>
    <lineage>
        <taxon>Bacteria</taxon>
        <taxon>Bacillati</taxon>
        <taxon>Actinomycetota</taxon>
        <taxon>Actinomycetes</taxon>
        <taxon>Actinomycetes incertae sedis</taxon>
        <taxon>ac1 cluster</taxon>
    </lineage>
</organism>
<feature type="domain" description="SIS" evidence="2">
    <location>
        <begin position="32"/>
        <end position="174"/>
    </location>
</feature>
<evidence type="ECO:0000259" key="2">
    <source>
        <dbReference type="PROSITE" id="PS51464"/>
    </source>
</evidence>
<dbReference type="EMBL" id="LIAW01000178">
    <property type="protein sequence ID" value="KRO31860.1"/>
    <property type="molecule type" value="Genomic_DNA"/>
</dbReference>
<accession>A0A0R2P1B0</accession>
<dbReference type="InterPro" id="IPR001347">
    <property type="entry name" value="SIS_dom"/>
</dbReference>
<dbReference type="SUPFAM" id="SSF53697">
    <property type="entry name" value="SIS domain"/>
    <property type="match status" value="1"/>
</dbReference>
<dbReference type="Proteomes" id="UP000053349">
    <property type="component" value="Unassembled WGS sequence"/>
</dbReference>
<comment type="caution">
    <text evidence="3">The sequence shown here is derived from an EMBL/GenBank/DDBJ whole genome shotgun (WGS) entry which is preliminary data.</text>
</comment>
<evidence type="ECO:0000313" key="3">
    <source>
        <dbReference type="EMBL" id="KRO31860.1"/>
    </source>
</evidence>
<name>A0A0R2P1B0_9ACTN</name>
<feature type="domain" description="SIS" evidence="2">
    <location>
        <begin position="196"/>
        <end position="335"/>
    </location>
</feature>
<dbReference type="CDD" id="cd05009">
    <property type="entry name" value="SIS_GlmS_GlmD_2"/>
    <property type="match status" value="1"/>
</dbReference>
<keyword evidence="1" id="KW-0677">Repeat</keyword>
<dbReference type="AlphaFoldDB" id="A0A0R2P1B0"/>
<sequence length="345" mass="37039">MNVKDFKMFSEISETPEVFSNLINSKAQFQLAAEKIKARDITNVIILARGTSDNAGHYLKFLIEVKLGLPVGLASPSSVSIYGAKVDFKNTLVIALSQSGRSPDLITFASAAREGGALLIAMTNNSDSPLAKAGDIHIDLSAGPEVAVAATKSYSAELLASLLLVDNWMGNKEEVRSHLVDSSRECIANLSEVDSFANSLDAAREIVVIGRGYSYANAKELALKIQETSYIPVQGMSSADYQHGPIATLNKNSQVIVLAPSGMPKKALEDSIARIRQSEPELIWLGSNQLALKEEKVIRGSNQVKEEESTIIDAALIQYLTLGFAVKNGFNPDSPAGLSKVTKTL</sequence>
<dbReference type="GO" id="GO:0097367">
    <property type="term" value="F:carbohydrate derivative binding"/>
    <property type="evidence" value="ECO:0007669"/>
    <property type="project" value="InterPro"/>
</dbReference>
<proteinExistence type="predicted"/>
<dbReference type="GO" id="GO:1901135">
    <property type="term" value="P:carbohydrate derivative metabolic process"/>
    <property type="evidence" value="ECO:0007669"/>
    <property type="project" value="InterPro"/>
</dbReference>
<reference evidence="3 4" key="1">
    <citation type="submission" date="2015-10" db="EMBL/GenBank/DDBJ databases">
        <title>Metagenome-Assembled Genomes uncover a global brackish microbiome.</title>
        <authorList>
            <person name="Hugerth L.W."/>
            <person name="Larsson J."/>
            <person name="Alneberg J."/>
            <person name="Lindh M.V."/>
            <person name="Legrand C."/>
            <person name="Pinhassi J."/>
            <person name="Andersson A.F."/>
        </authorList>
    </citation>
    <scope>NUCLEOTIDE SEQUENCE [LARGE SCALE GENOMIC DNA]</scope>
    <source>
        <strain evidence="3">BACL2 MAG-121001-bin67</strain>
    </source>
</reference>
<protein>
    <recommendedName>
        <fullName evidence="2">SIS domain-containing protein</fullName>
    </recommendedName>
</protein>
<evidence type="ECO:0000313" key="4">
    <source>
        <dbReference type="Proteomes" id="UP000053349"/>
    </source>
</evidence>
<evidence type="ECO:0000256" key="1">
    <source>
        <dbReference type="ARBA" id="ARBA00022737"/>
    </source>
</evidence>
<dbReference type="Pfam" id="PF01380">
    <property type="entry name" value="SIS"/>
    <property type="match status" value="2"/>
</dbReference>
<dbReference type="InterPro" id="IPR046348">
    <property type="entry name" value="SIS_dom_sf"/>
</dbReference>
<dbReference type="PANTHER" id="PTHR10937">
    <property type="entry name" value="GLUCOSAMINE--FRUCTOSE-6-PHOSPHATE AMINOTRANSFERASE, ISOMERIZING"/>
    <property type="match status" value="1"/>
</dbReference>
<dbReference type="InterPro" id="IPR035490">
    <property type="entry name" value="GlmS/FrlB_SIS"/>
</dbReference>
<dbReference type="PANTHER" id="PTHR10937:SF8">
    <property type="entry name" value="AMINOTRANSFERASE-RELATED"/>
    <property type="match status" value="1"/>
</dbReference>
<dbReference type="Gene3D" id="3.40.50.10490">
    <property type="entry name" value="Glucose-6-phosphate isomerase like protein, domain 1"/>
    <property type="match status" value="2"/>
</dbReference>
<dbReference type="InterPro" id="IPR035466">
    <property type="entry name" value="GlmS/AgaS_SIS"/>
</dbReference>
<dbReference type="PROSITE" id="PS51464">
    <property type="entry name" value="SIS"/>
    <property type="match status" value="2"/>
</dbReference>